<evidence type="ECO:0000256" key="1">
    <source>
        <dbReference type="SAM" id="MobiDB-lite"/>
    </source>
</evidence>
<gene>
    <name evidence="2" type="ORF">C0Q70_09736</name>
</gene>
<dbReference type="EMBL" id="PZQS01000005">
    <property type="protein sequence ID" value="PVD30470.1"/>
    <property type="molecule type" value="Genomic_DNA"/>
</dbReference>
<evidence type="ECO:0000313" key="2">
    <source>
        <dbReference type="EMBL" id="PVD30470.1"/>
    </source>
</evidence>
<dbReference type="Proteomes" id="UP000245119">
    <property type="component" value="Linkage Group LG5"/>
</dbReference>
<protein>
    <submittedName>
        <fullName evidence="2">Uncharacterized protein</fullName>
    </submittedName>
</protein>
<keyword evidence="3" id="KW-1185">Reference proteome</keyword>
<accession>A0A2T7PAL9</accession>
<feature type="region of interest" description="Disordered" evidence="1">
    <location>
        <begin position="1"/>
        <end position="53"/>
    </location>
</feature>
<proteinExistence type="predicted"/>
<sequence length="147" mass="15957">MERVIGGPGQGQGGAPNYRFDSEDRCRNAEPAVPPPVASRRAESKMTRHLPRDLTERRLQRVVRKGGEGQPLQGCVVVRRESRTLSFTQTQTARINKTDVVKNGRQNAGNPSSTLLTAPPPPPPPPPPPVANRKRVLSSPDQITGGE</sequence>
<reference evidence="2 3" key="1">
    <citation type="submission" date="2018-04" db="EMBL/GenBank/DDBJ databases">
        <title>The genome of golden apple snail Pomacea canaliculata provides insight into stress tolerance and invasive adaptation.</title>
        <authorList>
            <person name="Liu C."/>
            <person name="Liu B."/>
            <person name="Ren Y."/>
            <person name="Zhang Y."/>
            <person name="Wang H."/>
            <person name="Li S."/>
            <person name="Jiang F."/>
            <person name="Yin L."/>
            <person name="Zhang G."/>
            <person name="Qian W."/>
            <person name="Fan W."/>
        </authorList>
    </citation>
    <scope>NUCLEOTIDE SEQUENCE [LARGE SCALE GENOMIC DNA]</scope>
    <source>
        <strain evidence="2">SZHN2017</strain>
        <tissue evidence="2">Muscle</tissue>
    </source>
</reference>
<name>A0A2T7PAL9_POMCA</name>
<evidence type="ECO:0000313" key="3">
    <source>
        <dbReference type="Proteomes" id="UP000245119"/>
    </source>
</evidence>
<feature type="compositionally biased region" description="Basic and acidic residues" evidence="1">
    <location>
        <begin position="40"/>
        <end position="53"/>
    </location>
</feature>
<feature type="compositionally biased region" description="Pro residues" evidence="1">
    <location>
        <begin position="118"/>
        <end position="130"/>
    </location>
</feature>
<comment type="caution">
    <text evidence="2">The sequence shown here is derived from an EMBL/GenBank/DDBJ whole genome shotgun (WGS) entry which is preliminary data.</text>
</comment>
<feature type="region of interest" description="Disordered" evidence="1">
    <location>
        <begin position="96"/>
        <end position="147"/>
    </location>
</feature>
<dbReference type="AlphaFoldDB" id="A0A2T7PAL9"/>
<feature type="compositionally biased region" description="Polar residues" evidence="1">
    <location>
        <begin position="104"/>
        <end position="116"/>
    </location>
</feature>
<organism evidence="2 3">
    <name type="scientific">Pomacea canaliculata</name>
    <name type="common">Golden apple snail</name>
    <dbReference type="NCBI Taxonomy" id="400727"/>
    <lineage>
        <taxon>Eukaryota</taxon>
        <taxon>Metazoa</taxon>
        <taxon>Spiralia</taxon>
        <taxon>Lophotrochozoa</taxon>
        <taxon>Mollusca</taxon>
        <taxon>Gastropoda</taxon>
        <taxon>Caenogastropoda</taxon>
        <taxon>Architaenioglossa</taxon>
        <taxon>Ampullarioidea</taxon>
        <taxon>Ampullariidae</taxon>
        <taxon>Pomacea</taxon>
    </lineage>
</organism>
<feature type="compositionally biased region" description="Gly residues" evidence="1">
    <location>
        <begin position="1"/>
        <end position="14"/>
    </location>
</feature>